<evidence type="ECO:0000313" key="4">
    <source>
        <dbReference type="Proteomes" id="UP000001203"/>
    </source>
</evidence>
<dbReference type="KEGG" id="cyt:cce_1033"/>
<dbReference type="Proteomes" id="UP000001203">
    <property type="component" value="Chromosome circular"/>
</dbReference>
<evidence type="ECO:0000256" key="1">
    <source>
        <dbReference type="SAM" id="MobiDB-lite"/>
    </source>
</evidence>
<dbReference type="EMBL" id="CP000806">
    <property type="protein sequence ID" value="ACB50384.1"/>
    <property type="molecule type" value="Genomic_DNA"/>
</dbReference>
<feature type="region of interest" description="Disordered" evidence="1">
    <location>
        <begin position="1"/>
        <end position="21"/>
    </location>
</feature>
<evidence type="ECO:0000256" key="2">
    <source>
        <dbReference type="SAM" id="Phobius"/>
    </source>
</evidence>
<feature type="transmembrane region" description="Helical" evidence="2">
    <location>
        <begin position="28"/>
        <end position="47"/>
    </location>
</feature>
<sequence>MTTEREYQEGQRRVRKVRKQHRQTNNQFLWIFMGIIVFIGLITVQFSQNRSPQTIPSNSNQVSQ</sequence>
<keyword evidence="2" id="KW-1133">Transmembrane helix</keyword>
<reference evidence="3 4" key="1">
    <citation type="journal article" date="2008" name="Proc. Natl. Acad. Sci. U.S.A.">
        <title>The genome of Cyanothece 51142, a unicellular diazotrophic cyanobacterium important in the marine nitrogen cycle.</title>
        <authorList>
            <person name="Welsh E.A."/>
            <person name="Liberton M."/>
            <person name="Stoeckel J."/>
            <person name="Loh T."/>
            <person name="Elvitigala T."/>
            <person name="Wang C."/>
            <person name="Wollam A."/>
            <person name="Fulton R.S."/>
            <person name="Clifton S.W."/>
            <person name="Jacobs J.M."/>
            <person name="Aurora R."/>
            <person name="Ghosh B.K."/>
            <person name="Sherman L.A."/>
            <person name="Smith R.D."/>
            <person name="Wilson R.K."/>
            <person name="Pakrasi H.B."/>
        </authorList>
    </citation>
    <scope>NUCLEOTIDE SEQUENCE [LARGE SCALE GENOMIC DNA]</scope>
    <source>
        <strain evidence="4">ATCC 51142 / BH68</strain>
    </source>
</reference>
<protein>
    <submittedName>
        <fullName evidence="3">Uncharacterized protein</fullName>
    </submittedName>
</protein>
<evidence type="ECO:0000313" key="3">
    <source>
        <dbReference type="EMBL" id="ACB50384.1"/>
    </source>
</evidence>
<keyword evidence="2" id="KW-0812">Transmembrane</keyword>
<dbReference type="RefSeq" id="WP_009547071.1">
    <property type="nucleotide sequence ID" value="NC_010546.1"/>
</dbReference>
<accession>B1WTR8</accession>
<name>B1WTR8_CROS5</name>
<organism evidence="3 4">
    <name type="scientific">Crocosphaera subtropica (strain ATCC 51142 / BH68)</name>
    <name type="common">Cyanothece sp. (strain ATCC 51142)</name>
    <dbReference type="NCBI Taxonomy" id="43989"/>
    <lineage>
        <taxon>Bacteria</taxon>
        <taxon>Bacillati</taxon>
        <taxon>Cyanobacteriota</taxon>
        <taxon>Cyanophyceae</taxon>
        <taxon>Oscillatoriophycideae</taxon>
        <taxon>Chroococcales</taxon>
        <taxon>Aphanothecaceae</taxon>
        <taxon>Crocosphaera</taxon>
        <taxon>Crocosphaera subtropica</taxon>
    </lineage>
</organism>
<keyword evidence="4" id="KW-1185">Reference proteome</keyword>
<proteinExistence type="predicted"/>
<dbReference type="HOGENOM" id="CLU_2860196_0_0_3"/>
<gene>
    <name evidence="3" type="ordered locus">cce_1033</name>
</gene>
<dbReference type="eggNOG" id="ENOG5030R1C">
    <property type="taxonomic scope" value="Bacteria"/>
</dbReference>
<keyword evidence="2" id="KW-0472">Membrane</keyword>
<dbReference type="OrthoDB" id="583218at2"/>
<dbReference type="AlphaFoldDB" id="B1WTR8"/>
<feature type="compositionally biased region" description="Basic and acidic residues" evidence="1">
    <location>
        <begin position="1"/>
        <end position="12"/>
    </location>
</feature>
<dbReference type="STRING" id="43989.cce_1033"/>